<evidence type="ECO:0000259" key="1">
    <source>
        <dbReference type="Pfam" id="PF12705"/>
    </source>
</evidence>
<dbReference type="GeneID" id="64871741"/>
<dbReference type="KEGG" id="vg:64871741"/>
<dbReference type="Gene3D" id="3.90.320.10">
    <property type="match status" value="1"/>
</dbReference>
<dbReference type="InterPro" id="IPR038726">
    <property type="entry name" value="PDDEXK_AddAB-type"/>
</dbReference>
<name>A0A5J6THT9_9CAUD</name>
<accession>A0A5J6THT9</accession>
<dbReference type="InterPro" id="IPR011335">
    <property type="entry name" value="Restrct_endonuc-II-like"/>
</dbReference>
<dbReference type="EMBL" id="MN234188">
    <property type="protein sequence ID" value="QFG10441.1"/>
    <property type="molecule type" value="Genomic_DNA"/>
</dbReference>
<reference evidence="2 3" key="1">
    <citation type="submission" date="2019-07" db="EMBL/GenBank/DDBJ databases">
        <authorList>
            <person name="Garlena R.A."/>
            <person name="Russell D.A."/>
            <person name="Pope W.H."/>
            <person name="Jacobs-Sera D."/>
            <person name="Hatfull G.F."/>
        </authorList>
    </citation>
    <scope>NUCLEOTIDE SEQUENCE [LARGE SCALE GENOMIC DNA]</scope>
</reference>
<evidence type="ECO:0000313" key="2">
    <source>
        <dbReference type="EMBL" id="QFG10441.1"/>
    </source>
</evidence>
<keyword evidence="2" id="KW-0540">Nuclease</keyword>
<dbReference type="Proteomes" id="UP000327026">
    <property type="component" value="Segment"/>
</dbReference>
<keyword evidence="2" id="KW-0378">Hydrolase</keyword>
<keyword evidence="2" id="KW-0269">Exonuclease</keyword>
<keyword evidence="3" id="KW-1185">Reference proteome</keyword>
<sequence length="274" mass="31414">MTSPSPASTELPKRSVSQLKQYERCPHSYKLARIDKVWQRPAAWLPQGTAFHEVAEEMERRRAAGNPMTLEEALEMFKEIYARDIGELCKTTPNFDWWSMSGPYGGEEDVERRYHIGLEQVEKFYYWFHNQVIWIAPDGTPAIETSFSIELDGIEVRGFIDAVVVGDDGKPRVRDYKTGTTPGDDFQLGVYGLALAMKYGIEQPQLGDYYMAGKKGKKATVTYPYDIGEWTKEKVSDKFRWLEDNIEAGNFDPDPEPDKCKFCDVSYYCEFAEG</sequence>
<organism evidence="2 3">
    <name type="scientific">Mycobacterium phage Anthony</name>
    <dbReference type="NCBI Taxonomy" id="2599857"/>
    <lineage>
        <taxon>Viruses</taxon>
        <taxon>Duplodnaviria</taxon>
        <taxon>Heunggongvirae</taxon>
        <taxon>Uroviricota</taxon>
        <taxon>Caudoviricetes</taxon>
        <taxon>Anthonyvirus</taxon>
        <taxon>Anthonyvirus anthony</taxon>
    </lineage>
</organism>
<proteinExistence type="predicted"/>
<protein>
    <submittedName>
        <fullName evidence="2">Cas4 exonuclease</fullName>
    </submittedName>
</protein>
<dbReference type="SUPFAM" id="SSF52980">
    <property type="entry name" value="Restriction endonuclease-like"/>
    <property type="match status" value="1"/>
</dbReference>
<dbReference type="RefSeq" id="YP_010062107.1">
    <property type="nucleotide sequence ID" value="NC_054790.1"/>
</dbReference>
<feature type="domain" description="PD-(D/E)XK endonuclease-like" evidence="1">
    <location>
        <begin position="15"/>
        <end position="269"/>
    </location>
</feature>
<gene>
    <name evidence="2" type="primary">71</name>
    <name evidence="2" type="ORF">PBI_ANTHONY_71</name>
</gene>
<dbReference type="Pfam" id="PF12705">
    <property type="entry name" value="PDDEXK_1"/>
    <property type="match status" value="1"/>
</dbReference>
<dbReference type="GO" id="GO:0004527">
    <property type="term" value="F:exonuclease activity"/>
    <property type="evidence" value="ECO:0007669"/>
    <property type="project" value="UniProtKB-KW"/>
</dbReference>
<evidence type="ECO:0000313" key="3">
    <source>
        <dbReference type="Proteomes" id="UP000327026"/>
    </source>
</evidence>
<dbReference type="InterPro" id="IPR011604">
    <property type="entry name" value="PDDEXK-like_dom_sf"/>
</dbReference>